<evidence type="ECO:0000256" key="1">
    <source>
        <dbReference type="SAM" id="MobiDB-lite"/>
    </source>
</evidence>
<dbReference type="EMBL" id="BORC01000008">
    <property type="protein sequence ID" value="GIN63868.1"/>
    <property type="molecule type" value="Genomic_DNA"/>
</dbReference>
<evidence type="ECO:0000313" key="3">
    <source>
        <dbReference type="Proteomes" id="UP000682111"/>
    </source>
</evidence>
<keyword evidence="2" id="KW-0449">Lipoprotein</keyword>
<proteinExistence type="predicted"/>
<protein>
    <submittedName>
        <fullName evidence="2">Lipoprotein YdeJ</fullName>
    </submittedName>
</protein>
<feature type="region of interest" description="Disordered" evidence="1">
    <location>
        <begin position="24"/>
        <end position="72"/>
    </location>
</feature>
<gene>
    <name evidence="2" type="primary">ydeJ</name>
    <name evidence="2" type="ORF">J27TS8_38610</name>
</gene>
<dbReference type="AlphaFoldDB" id="A0A919WKP8"/>
<comment type="caution">
    <text evidence="2">The sequence shown here is derived from an EMBL/GenBank/DDBJ whole genome shotgun (WGS) entry which is preliminary data.</text>
</comment>
<feature type="compositionally biased region" description="Acidic residues" evidence="1">
    <location>
        <begin position="45"/>
        <end position="56"/>
    </location>
</feature>
<keyword evidence="3" id="KW-1185">Reference proteome</keyword>
<name>A0A919WKP8_9BACI</name>
<accession>A0A919WKP8</accession>
<dbReference type="PROSITE" id="PS51257">
    <property type="entry name" value="PROKAR_LIPOPROTEIN"/>
    <property type="match status" value="1"/>
</dbReference>
<dbReference type="Proteomes" id="UP000682111">
    <property type="component" value="Unassembled WGS sequence"/>
</dbReference>
<reference evidence="2" key="1">
    <citation type="submission" date="2021-03" db="EMBL/GenBank/DDBJ databases">
        <title>Antimicrobial resistance genes in bacteria isolated from Japanese honey, and their potential for conferring macrolide and lincosamide resistance in the American foulbrood pathogen Paenibacillus larvae.</title>
        <authorList>
            <person name="Okamoto M."/>
            <person name="Kumagai M."/>
            <person name="Kanamori H."/>
            <person name="Takamatsu D."/>
        </authorList>
    </citation>
    <scope>NUCLEOTIDE SEQUENCE</scope>
    <source>
        <strain evidence="2">J27TS8</strain>
    </source>
</reference>
<evidence type="ECO:0000313" key="2">
    <source>
        <dbReference type="EMBL" id="GIN63868.1"/>
    </source>
</evidence>
<sequence length="207" mass="23275">MKYILRSLFFIALLILAGCTDKEENRGEPVVSTEEEVTESLAEAPEAEDEEESLYSEEEHGEPLKNSNLNDKETLLPYSSEQIEYARVWRQFGPNQEIDELIVHLIPAGTPLDPNDDASVKYPEDVIQLTGTRLVDGSVTYSGNGNGTINIYNVPLRWYGGMAPSDELEKEKVYEEMKNIITNPKLESIEADSGEEIIKLIELQKGH</sequence>
<organism evidence="2 3">
    <name type="scientific">Robertmurraya siralis</name>
    <dbReference type="NCBI Taxonomy" id="77777"/>
    <lineage>
        <taxon>Bacteria</taxon>
        <taxon>Bacillati</taxon>
        <taxon>Bacillota</taxon>
        <taxon>Bacilli</taxon>
        <taxon>Bacillales</taxon>
        <taxon>Bacillaceae</taxon>
        <taxon>Robertmurraya</taxon>
    </lineage>
</organism>
<dbReference type="RefSeq" id="WP_212934285.1">
    <property type="nucleotide sequence ID" value="NZ_BORC01000008.1"/>
</dbReference>